<proteinExistence type="predicted"/>
<dbReference type="OrthoDB" id="2746456at2759"/>
<dbReference type="Proteomes" id="UP000313359">
    <property type="component" value="Unassembled WGS sequence"/>
</dbReference>
<name>A0A5C2S9E6_9APHY</name>
<dbReference type="AlphaFoldDB" id="A0A5C2S9E6"/>
<feature type="compositionally biased region" description="Polar residues" evidence="1">
    <location>
        <begin position="1"/>
        <end position="16"/>
    </location>
</feature>
<evidence type="ECO:0000313" key="4">
    <source>
        <dbReference type="Proteomes" id="UP000313359"/>
    </source>
</evidence>
<organism evidence="3 4">
    <name type="scientific">Lentinus tigrinus ALCF2SS1-6</name>
    <dbReference type="NCBI Taxonomy" id="1328759"/>
    <lineage>
        <taxon>Eukaryota</taxon>
        <taxon>Fungi</taxon>
        <taxon>Dikarya</taxon>
        <taxon>Basidiomycota</taxon>
        <taxon>Agaricomycotina</taxon>
        <taxon>Agaricomycetes</taxon>
        <taxon>Polyporales</taxon>
        <taxon>Polyporaceae</taxon>
        <taxon>Lentinus</taxon>
    </lineage>
</organism>
<evidence type="ECO:0000259" key="2">
    <source>
        <dbReference type="PROSITE" id="PS50097"/>
    </source>
</evidence>
<dbReference type="EMBL" id="ML122265">
    <property type="protein sequence ID" value="RPD60475.1"/>
    <property type="molecule type" value="Genomic_DNA"/>
</dbReference>
<reference evidence="3" key="1">
    <citation type="journal article" date="2018" name="Genome Biol. Evol.">
        <title>Genomics and development of Lentinus tigrinus, a white-rot wood-decaying mushroom with dimorphic fruiting bodies.</title>
        <authorList>
            <person name="Wu B."/>
            <person name="Xu Z."/>
            <person name="Knudson A."/>
            <person name="Carlson A."/>
            <person name="Chen N."/>
            <person name="Kovaka S."/>
            <person name="LaButti K."/>
            <person name="Lipzen A."/>
            <person name="Pennachio C."/>
            <person name="Riley R."/>
            <person name="Schakwitz W."/>
            <person name="Umezawa K."/>
            <person name="Ohm R.A."/>
            <person name="Grigoriev I.V."/>
            <person name="Nagy L.G."/>
            <person name="Gibbons J."/>
            <person name="Hibbett D."/>
        </authorList>
    </citation>
    <scope>NUCLEOTIDE SEQUENCE [LARGE SCALE GENOMIC DNA]</scope>
    <source>
        <strain evidence="3">ALCF2SS1-6</strain>
    </source>
</reference>
<dbReference type="PROSITE" id="PS50097">
    <property type="entry name" value="BTB"/>
    <property type="match status" value="1"/>
</dbReference>
<protein>
    <recommendedName>
        <fullName evidence="2">BTB domain-containing protein</fullName>
    </recommendedName>
</protein>
<keyword evidence="4" id="KW-1185">Reference proteome</keyword>
<evidence type="ECO:0000313" key="3">
    <source>
        <dbReference type="EMBL" id="RPD60475.1"/>
    </source>
</evidence>
<feature type="compositionally biased region" description="Pro residues" evidence="1">
    <location>
        <begin position="153"/>
        <end position="165"/>
    </location>
</feature>
<dbReference type="InterPro" id="IPR011333">
    <property type="entry name" value="SKP1/BTB/POZ_sf"/>
</dbReference>
<dbReference type="Gene3D" id="3.30.710.10">
    <property type="entry name" value="Potassium Channel Kv1.1, Chain A"/>
    <property type="match status" value="1"/>
</dbReference>
<dbReference type="InterPro" id="IPR000210">
    <property type="entry name" value="BTB/POZ_dom"/>
</dbReference>
<evidence type="ECO:0000256" key="1">
    <source>
        <dbReference type="SAM" id="MobiDB-lite"/>
    </source>
</evidence>
<feature type="region of interest" description="Disordered" evidence="1">
    <location>
        <begin position="1"/>
        <end position="201"/>
    </location>
</feature>
<accession>A0A5C2S9E6</accession>
<sequence length="539" mass="59392">MRTSSASRNSEPNSAPQAPEARVQEAESPARSPSPKLEDAEEPLPQTPATNPRRSTRHLKVKQSGSPTESPASTLSGNMHSYIKNSMTRKTAGSTRTSALQRLKGLVNGEASSAAKTKRALENEEASSELPQLPATQPVSFPPAKRPRRSDARPPPASQPLPRPVATPQKASSSAAAAMPPPSTTKVNDKPKDKGKQKMVARKRSANFWHLDGSVVVQVQNTLFRLHRSRLMQQSEYFSALFSGDGRDSGGEEPDIVDSCPVYVVKGVSVLDFERLLTALDAGIAYAINPPPFPVLASLLRAAHTLKFKAVLSVATHLLRQRWPQDLSHVSSEPREHAVETILLAQQCDVPDVLKYAYYELLRMASFGQDLAVYVHAESSDDPYPLRIATEEDEKNAPPPRLAASDFVRLVRAKDALQKEWMSVACRAPLPSVLPCPLAPFANDKNAPAEKLQAAKTCADTRARDDVEWTLRLIENRLFEQGMKDAIGALQDLIEMDWSDMGYCVGCVSERRDAWSEKREKLWRRLDVLLGLKGEDEEM</sequence>
<feature type="compositionally biased region" description="Low complexity" evidence="1">
    <location>
        <begin position="166"/>
        <end position="178"/>
    </location>
</feature>
<dbReference type="Pfam" id="PF00651">
    <property type="entry name" value="BTB"/>
    <property type="match status" value="1"/>
</dbReference>
<gene>
    <name evidence="3" type="ORF">L227DRAFT_547400</name>
</gene>
<feature type="compositionally biased region" description="Polar residues" evidence="1">
    <location>
        <begin position="63"/>
        <end position="100"/>
    </location>
</feature>
<feature type="domain" description="BTB" evidence="2">
    <location>
        <begin position="213"/>
        <end position="283"/>
    </location>
</feature>
<feature type="compositionally biased region" description="Basic and acidic residues" evidence="1">
    <location>
        <begin position="187"/>
        <end position="196"/>
    </location>
</feature>
<dbReference type="SUPFAM" id="SSF54695">
    <property type="entry name" value="POZ domain"/>
    <property type="match status" value="1"/>
</dbReference>